<dbReference type="AlphaFoldDB" id="A0A1G7XGU1"/>
<organism evidence="9 10">
    <name type="scientific">Psychroflexus sediminis</name>
    <dbReference type="NCBI Taxonomy" id="470826"/>
    <lineage>
        <taxon>Bacteria</taxon>
        <taxon>Pseudomonadati</taxon>
        <taxon>Bacteroidota</taxon>
        <taxon>Flavobacteriia</taxon>
        <taxon>Flavobacteriales</taxon>
        <taxon>Flavobacteriaceae</taxon>
        <taxon>Psychroflexus</taxon>
    </lineage>
</organism>
<evidence type="ECO:0000256" key="2">
    <source>
        <dbReference type="ARBA" id="ARBA00009045"/>
    </source>
</evidence>
<dbReference type="Proteomes" id="UP000199296">
    <property type="component" value="Unassembled WGS sequence"/>
</dbReference>
<evidence type="ECO:0000259" key="8">
    <source>
        <dbReference type="Pfam" id="PF01694"/>
    </source>
</evidence>
<protein>
    <submittedName>
        <fullName evidence="9">Rhomboid family protein</fullName>
    </submittedName>
</protein>
<gene>
    <name evidence="9" type="ORF">SAMN04488027_108101</name>
</gene>
<comment type="subcellular location">
    <subcellularLocation>
        <location evidence="1">Membrane</location>
        <topology evidence="1">Multi-pass membrane protein</topology>
    </subcellularLocation>
</comment>
<dbReference type="EMBL" id="FNCW01000008">
    <property type="protein sequence ID" value="SDG83346.1"/>
    <property type="molecule type" value="Genomic_DNA"/>
</dbReference>
<feature type="transmembrane region" description="Helical" evidence="7">
    <location>
        <begin position="195"/>
        <end position="215"/>
    </location>
</feature>
<keyword evidence="10" id="KW-1185">Reference proteome</keyword>
<dbReference type="PANTHER" id="PTHR43731:SF14">
    <property type="entry name" value="PRESENILIN-ASSOCIATED RHOMBOID-LIKE PROTEIN, MITOCHONDRIAL"/>
    <property type="match status" value="1"/>
</dbReference>
<feature type="domain" description="Peptidase S54 rhomboid" evidence="8">
    <location>
        <begin position="43"/>
        <end position="238"/>
    </location>
</feature>
<accession>A0A1G7XGU1</accession>
<evidence type="ECO:0000256" key="4">
    <source>
        <dbReference type="ARBA" id="ARBA00022801"/>
    </source>
</evidence>
<keyword evidence="4" id="KW-0378">Hydrolase</keyword>
<reference evidence="9 10" key="1">
    <citation type="submission" date="2016-10" db="EMBL/GenBank/DDBJ databases">
        <authorList>
            <person name="de Groot N.N."/>
        </authorList>
    </citation>
    <scope>NUCLEOTIDE SEQUENCE [LARGE SCALE GENOMIC DNA]</scope>
    <source>
        <strain evidence="9 10">DSM 19803</strain>
    </source>
</reference>
<keyword evidence="5 7" id="KW-1133">Transmembrane helix</keyword>
<dbReference type="InterPro" id="IPR035952">
    <property type="entry name" value="Rhomboid-like_sf"/>
</dbReference>
<dbReference type="InterPro" id="IPR050925">
    <property type="entry name" value="Rhomboid_protease_S54"/>
</dbReference>
<evidence type="ECO:0000256" key="7">
    <source>
        <dbReference type="SAM" id="Phobius"/>
    </source>
</evidence>
<dbReference type="InterPro" id="IPR022764">
    <property type="entry name" value="Peptidase_S54_rhomboid_dom"/>
</dbReference>
<dbReference type="Gene3D" id="1.20.1540.10">
    <property type="entry name" value="Rhomboid-like"/>
    <property type="match status" value="1"/>
</dbReference>
<dbReference type="PANTHER" id="PTHR43731">
    <property type="entry name" value="RHOMBOID PROTEASE"/>
    <property type="match status" value="1"/>
</dbReference>
<sequence length="250" mass="28279">MGRITETVKVLLIANILFFFGAEYLGDYAYKIFALWFPENPNFEFWQILTHMFMHGSFSHILFNMFALYMFGSLLEQYLGQNKFLFIYFSAGLGAAGLQILFSYIAFNDAYQVYLDAGVSPNEISNLFESVMSTGEYRVYSSIPKDVSTQLLRNYVTPMVGASGAIFGILAAFAVVYPNLPLYIIFVPIPIKAKYLIGGYFLLNLFSAITGVTLLGPSNTAYWAHIGGAVIGFITMYYWKKNSFDTNRWN</sequence>
<keyword evidence="6 7" id="KW-0472">Membrane</keyword>
<dbReference type="OrthoDB" id="9807874at2"/>
<evidence type="ECO:0000313" key="9">
    <source>
        <dbReference type="EMBL" id="SDG83346.1"/>
    </source>
</evidence>
<feature type="transmembrane region" description="Helical" evidence="7">
    <location>
        <begin position="160"/>
        <end position="183"/>
    </location>
</feature>
<dbReference type="GO" id="GO:0004252">
    <property type="term" value="F:serine-type endopeptidase activity"/>
    <property type="evidence" value="ECO:0007669"/>
    <property type="project" value="InterPro"/>
</dbReference>
<dbReference type="GO" id="GO:0016020">
    <property type="term" value="C:membrane"/>
    <property type="evidence" value="ECO:0007669"/>
    <property type="project" value="UniProtKB-SubCell"/>
</dbReference>
<evidence type="ECO:0000256" key="1">
    <source>
        <dbReference type="ARBA" id="ARBA00004141"/>
    </source>
</evidence>
<feature type="transmembrane region" description="Helical" evidence="7">
    <location>
        <begin position="45"/>
        <end position="72"/>
    </location>
</feature>
<feature type="transmembrane region" description="Helical" evidence="7">
    <location>
        <begin position="84"/>
        <end position="107"/>
    </location>
</feature>
<dbReference type="Pfam" id="PF01694">
    <property type="entry name" value="Rhomboid"/>
    <property type="match status" value="1"/>
</dbReference>
<feature type="transmembrane region" description="Helical" evidence="7">
    <location>
        <begin position="7"/>
        <end position="25"/>
    </location>
</feature>
<dbReference type="SUPFAM" id="SSF144091">
    <property type="entry name" value="Rhomboid-like"/>
    <property type="match status" value="1"/>
</dbReference>
<comment type="similarity">
    <text evidence="2">Belongs to the peptidase S54 family.</text>
</comment>
<evidence type="ECO:0000256" key="3">
    <source>
        <dbReference type="ARBA" id="ARBA00022692"/>
    </source>
</evidence>
<evidence type="ECO:0000256" key="6">
    <source>
        <dbReference type="ARBA" id="ARBA00023136"/>
    </source>
</evidence>
<dbReference type="RefSeq" id="WP_093368176.1">
    <property type="nucleotide sequence ID" value="NZ_FNCW01000008.1"/>
</dbReference>
<proteinExistence type="inferred from homology"/>
<keyword evidence="3 7" id="KW-0812">Transmembrane</keyword>
<name>A0A1G7XGU1_9FLAO</name>
<evidence type="ECO:0000256" key="5">
    <source>
        <dbReference type="ARBA" id="ARBA00022989"/>
    </source>
</evidence>
<evidence type="ECO:0000313" key="10">
    <source>
        <dbReference type="Proteomes" id="UP000199296"/>
    </source>
</evidence>
<feature type="transmembrane region" description="Helical" evidence="7">
    <location>
        <begin position="221"/>
        <end position="239"/>
    </location>
</feature>
<dbReference type="STRING" id="470826.SAMN04488027_108101"/>